<dbReference type="PANTHER" id="PTHR18945">
    <property type="entry name" value="NEUROTRANSMITTER GATED ION CHANNEL"/>
    <property type="match status" value="1"/>
</dbReference>
<dbReference type="CDD" id="cd00112">
    <property type="entry name" value="LDLa"/>
    <property type="match status" value="1"/>
</dbReference>
<dbReference type="AlphaFoldDB" id="A0A0K2TEK0"/>
<feature type="transmembrane region" description="Helical" evidence="5">
    <location>
        <begin position="476"/>
        <end position="496"/>
    </location>
</feature>
<dbReference type="PROSITE" id="PS50068">
    <property type="entry name" value="LDLRA_2"/>
    <property type="match status" value="1"/>
</dbReference>
<dbReference type="GO" id="GO:0016020">
    <property type="term" value="C:membrane"/>
    <property type="evidence" value="ECO:0007669"/>
    <property type="project" value="UniProtKB-SubCell"/>
</dbReference>
<dbReference type="InterPro" id="IPR006201">
    <property type="entry name" value="Neur_channel"/>
</dbReference>
<accession>A0A0K2TEK0</accession>
<comment type="caution">
    <text evidence="4">Lacks conserved residue(s) required for the propagation of feature annotation.</text>
</comment>
<dbReference type="PROSITE" id="PS01209">
    <property type="entry name" value="LDLRA_1"/>
    <property type="match status" value="1"/>
</dbReference>
<proteinExistence type="predicted"/>
<protein>
    <recommendedName>
        <fullName evidence="6">Neurotransmitter-gated ion-channel ligand-binding domain-containing protein</fullName>
    </recommendedName>
</protein>
<dbReference type="Gene3D" id="1.20.58.390">
    <property type="entry name" value="Neurotransmitter-gated ion-channel transmembrane domain"/>
    <property type="match status" value="1"/>
</dbReference>
<dbReference type="SUPFAM" id="SSF63712">
    <property type="entry name" value="Nicotinic receptor ligand binding domain-like"/>
    <property type="match status" value="1"/>
</dbReference>
<dbReference type="InterPro" id="IPR006202">
    <property type="entry name" value="Neur_chan_lig-bd"/>
</dbReference>
<dbReference type="GO" id="GO:0004888">
    <property type="term" value="F:transmembrane signaling receptor activity"/>
    <property type="evidence" value="ECO:0007669"/>
    <property type="project" value="InterPro"/>
</dbReference>
<comment type="subcellular location">
    <subcellularLocation>
        <location evidence="1">Membrane</location>
        <topology evidence="1">Multi-pass membrane protein</topology>
    </subcellularLocation>
</comment>
<feature type="transmembrane region" description="Helical" evidence="5">
    <location>
        <begin position="444"/>
        <end position="469"/>
    </location>
</feature>
<dbReference type="OrthoDB" id="2019384at2759"/>
<dbReference type="InterPro" id="IPR018000">
    <property type="entry name" value="Neurotransmitter_ion_chnl_CS"/>
</dbReference>
<dbReference type="InterPro" id="IPR038050">
    <property type="entry name" value="Neuro_actylchol_rec"/>
</dbReference>
<dbReference type="Gene3D" id="4.10.400.10">
    <property type="entry name" value="Low-density Lipoprotein Receptor"/>
    <property type="match status" value="1"/>
</dbReference>
<feature type="domain" description="Neurotransmitter-gated ion-channel ligand-binding" evidence="6">
    <location>
        <begin position="224"/>
        <end position="429"/>
    </location>
</feature>
<feature type="disulfide bond" evidence="4">
    <location>
        <begin position="185"/>
        <end position="197"/>
    </location>
</feature>
<dbReference type="PROSITE" id="PS00236">
    <property type="entry name" value="NEUROTR_ION_CHANNEL"/>
    <property type="match status" value="1"/>
</dbReference>
<evidence type="ECO:0000256" key="1">
    <source>
        <dbReference type="ARBA" id="ARBA00004141"/>
    </source>
</evidence>
<dbReference type="InterPro" id="IPR036055">
    <property type="entry name" value="LDL_receptor-like_sf"/>
</dbReference>
<dbReference type="InterPro" id="IPR036734">
    <property type="entry name" value="Neur_chan_lig-bd_sf"/>
</dbReference>
<dbReference type="SUPFAM" id="SSF57424">
    <property type="entry name" value="LDL receptor-like module"/>
    <property type="match status" value="1"/>
</dbReference>
<evidence type="ECO:0000256" key="2">
    <source>
        <dbReference type="ARBA" id="ARBA00023136"/>
    </source>
</evidence>
<evidence type="ECO:0000256" key="3">
    <source>
        <dbReference type="ARBA" id="ARBA00023157"/>
    </source>
</evidence>
<organism evidence="7">
    <name type="scientific">Lepeophtheirus salmonis</name>
    <name type="common">Salmon louse</name>
    <name type="synonym">Caligus salmonis</name>
    <dbReference type="NCBI Taxonomy" id="72036"/>
    <lineage>
        <taxon>Eukaryota</taxon>
        <taxon>Metazoa</taxon>
        <taxon>Ecdysozoa</taxon>
        <taxon>Arthropoda</taxon>
        <taxon>Crustacea</taxon>
        <taxon>Multicrustacea</taxon>
        <taxon>Hexanauplia</taxon>
        <taxon>Copepoda</taxon>
        <taxon>Siphonostomatoida</taxon>
        <taxon>Caligidae</taxon>
        <taxon>Lepeophtheirus</taxon>
    </lineage>
</organism>
<sequence>MNYHKASRECSKMGGSICLPTSNFDNFMWTSYHSDSIYNITTKSVILKNQYKRSNNHQSCVSAKHNDFELTDEDCDTKLEWNCCLNSYKLFQLRGFCVGSKIMDEQYYLLDLEGVPYFHGFKNSLIVLYINKWRLYSIVEGDMVAIAFYNGTSYTPIGTHVWYITGQCHGEYVKEKKTILKLTNCEDGQFFPKNGECLTYHMKCNDYADCKDASDEENCHYLKLNNYRMNFAPSTPYSKNRLAIKIALKIIYIPNIKELNRLWEGHFNLGLQWTDDRIQIINLNHNLKAVLSNEEKNKLWIPQLIFDNSYDPISSNIFNNQTDIYVTKIESAKPMPSPQHHLYEGFVLPGDQIQIHYLHGFESYFHCNFELQDYPFDTQICSISISLSSSLTDKCELILHDQISIENQHPIEKKILLQFYIHSQFSRIEGNGSTFVMYVVFKRLFINIFCTIYIPTFCLQIISLILLLISDKRSDTILMLTSTTSLVMYSLYQNVINSITTSPYNMMIDYWLIFCLLLPFLVFVVGVMDSLLDQAIQKHKRFKERQRRQGARIKIRRIGKCCIMGMTVIFDVLYFIFA</sequence>
<name>A0A0K2TEK0_LEPSM</name>
<evidence type="ECO:0000313" key="7">
    <source>
        <dbReference type="EMBL" id="CDW24444.1"/>
    </source>
</evidence>
<keyword evidence="5" id="KW-1133">Transmembrane helix</keyword>
<gene>
    <name evidence="7" type="primary">Dmoj\GI15893</name>
</gene>
<dbReference type="InterPro" id="IPR002172">
    <property type="entry name" value="LDrepeatLR_classA_rpt"/>
</dbReference>
<keyword evidence="2 5" id="KW-0472">Membrane</keyword>
<keyword evidence="5" id="KW-0812">Transmembrane</keyword>
<feature type="disulfide bond" evidence="4">
    <location>
        <begin position="204"/>
        <end position="219"/>
    </location>
</feature>
<dbReference type="EMBL" id="HACA01007083">
    <property type="protein sequence ID" value="CDW24444.1"/>
    <property type="molecule type" value="Transcribed_RNA"/>
</dbReference>
<dbReference type="SMART" id="SM00192">
    <property type="entry name" value="LDLa"/>
    <property type="match status" value="1"/>
</dbReference>
<feature type="transmembrane region" description="Helical" evidence="5">
    <location>
        <begin position="557"/>
        <end position="577"/>
    </location>
</feature>
<dbReference type="Pfam" id="PF02931">
    <property type="entry name" value="Neur_chan_LBD"/>
    <property type="match status" value="1"/>
</dbReference>
<feature type="transmembrane region" description="Helical" evidence="5">
    <location>
        <begin position="508"/>
        <end position="536"/>
    </location>
</feature>
<dbReference type="Gene3D" id="2.70.170.10">
    <property type="entry name" value="Neurotransmitter-gated ion-channel ligand-binding domain"/>
    <property type="match status" value="1"/>
</dbReference>
<feature type="non-terminal residue" evidence="7">
    <location>
        <position position="578"/>
    </location>
</feature>
<dbReference type="InterPro" id="IPR023415">
    <property type="entry name" value="LDLR_class-A_CS"/>
</dbReference>
<reference evidence="7" key="1">
    <citation type="submission" date="2014-05" db="EMBL/GenBank/DDBJ databases">
        <authorList>
            <person name="Chronopoulou M."/>
        </authorList>
    </citation>
    <scope>NUCLEOTIDE SEQUENCE</scope>
    <source>
        <tissue evidence="7">Whole organism</tissue>
    </source>
</reference>
<keyword evidence="3 4" id="KW-1015">Disulfide bond</keyword>
<dbReference type="GO" id="GO:0005230">
    <property type="term" value="F:extracellular ligand-gated monoatomic ion channel activity"/>
    <property type="evidence" value="ECO:0007669"/>
    <property type="project" value="InterPro"/>
</dbReference>
<evidence type="ECO:0000256" key="4">
    <source>
        <dbReference type="PROSITE-ProRule" id="PRU00124"/>
    </source>
</evidence>
<evidence type="ECO:0000256" key="5">
    <source>
        <dbReference type="SAM" id="Phobius"/>
    </source>
</evidence>
<dbReference type="Pfam" id="PF00057">
    <property type="entry name" value="Ldl_recept_a"/>
    <property type="match status" value="1"/>
</dbReference>
<evidence type="ECO:0000259" key="6">
    <source>
        <dbReference type="Pfam" id="PF02931"/>
    </source>
</evidence>